<organism evidence="1 2">
    <name type="scientific">Patella caerulea</name>
    <name type="common">Rayed Mediterranean limpet</name>
    <dbReference type="NCBI Taxonomy" id="87958"/>
    <lineage>
        <taxon>Eukaryota</taxon>
        <taxon>Metazoa</taxon>
        <taxon>Spiralia</taxon>
        <taxon>Lophotrochozoa</taxon>
        <taxon>Mollusca</taxon>
        <taxon>Gastropoda</taxon>
        <taxon>Patellogastropoda</taxon>
        <taxon>Patelloidea</taxon>
        <taxon>Patellidae</taxon>
        <taxon>Patella</taxon>
    </lineage>
</organism>
<protein>
    <submittedName>
        <fullName evidence="1">Uncharacterized protein</fullName>
    </submittedName>
</protein>
<gene>
    <name evidence="1" type="ORF">SNE40_018873</name>
</gene>
<evidence type="ECO:0000313" key="1">
    <source>
        <dbReference type="EMBL" id="KAK6170491.1"/>
    </source>
</evidence>
<keyword evidence="2" id="KW-1185">Reference proteome</keyword>
<proteinExistence type="predicted"/>
<name>A0AAN8J5P3_PATCE</name>
<dbReference type="AlphaFoldDB" id="A0AAN8J5P3"/>
<sequence>MASKQGNSQNRHLGRSWRHLSEDRLANQDNVILSTVKQLVESGLEHTHQTKFKRSDMDASKKYTFDLHVPTGKKSKLGIKLTRKLTVDETRLTIRRIDVRDLPYSACKRQQATEESNIDKLYCNLFGPNLCPHCTQVADQAEFTHMQDVAYPKIDINTRYIVAGGKLNKKKTLTGSKGVFISPFNRPVDVKTIEHVVSDEDIHKRLRGKYITPDNILAINYTPH</sequence>
<comment type="caution">
    <text evidence="1">The sequence shown here is derived from an EMBL/GenBank/DDBJ whole genome shotgun (WGS) entry which is preliminary data.</text>
</comment>
<dbReference type="EMBL" id="JAZGQO010000014">
    <property type="protein sequence ID" value="KAK6170491.1"/>
    <property type="molecule type" value="Genomic_DNA"/>
</dbReference>
<evidence type="ECO:0000313" key="2">
    <source>
        <dbReference type="Proteomes" id="UP001347796"/>
    </source>
</evidence>
<accession>A0AAN8J5P3</accession>
<dbReference type="Proteomes" id="UP001347796">
    <property type="component" value="Unassembled WGS sequence"/>
</dbReference>
<reference evidence="1 2" key="1">
    <citation type="submission" date="2024-01" db="EMBL/GenBank/DDBJ databases">
        <title>The genome of the rayed Mediterranean limpet Patella caerulea (Linnaeus, 1758).</title>
        <authorList>
            <person name="Anh-Thu Weber A."/>
            <person name="Halstead-Nussloch G."/>
        </authorList>
    </citation>
    <scope>NUCLEOTIDE SEQUENCE [LARGE SCALE GENOMIC DNA]</scope>
    <source>
        <strain evidence="1">AATW-2023a</strain>
        <tissue evidence="1">Whole specimen</tissue>
    </source>
</reference>